<dbReference type="EMBL" id="CAVMBE010000006">
    <property type="protein sequence ID" value="CAK3851302.1"/>
    <property type="molecule type" value="Genomic_DNA"/>
</dbReference>
<feature type="compositionally biased region" description="Polar residues" evidence="1">
    <location>
        <begin position="55"/>
        <end position="66"/>
    </location>
</feature>
<feature type="compositionally biased region" description="Basic and acidic residues" evidence="1">
    <location>
        <begin position="77"/>
        <end position="87"/>
    </location>
</feature>
<keyword evidence="3" id="KW-1185">Reference proteome</keyword>
<dbReference type="Proteomes" id="UP001296104">
    <property type="component" value="Unassembled WGS sequence"/>
</dbReference>
<reference evidence="2" key="1">
    <citation type="submission" date="2023-11" db="EMBL/GenBank/DDBJ databases">
        <authorList>
            <person name="Alioto T."/>
            <person name="Alioto T."/>
            <person name="Gomez Garrido J."/>
        </authorList>
    </citation>
    <scope>NUCLEOTIDE SEQUENCE</scope>
</reference>
<evidence type="ECO:0000256" key="1">
    <source>
        <dbReference type="SAM" id="MobiDB-lite"/>
    </source>
</evidence>
<protein>
    <submittedName>
        <fullName evidence="2">Uncharacterized protein</fullName>
    </submittedName>
</protein>
<comment type="caution">
    <text evidence="2">The sequence shown here is derived from an EMBL/GenBank/DDBJ whole genome shotgun (WGS) entry which is preliminary data.</text>
</comment>
<organism evidence="2 3">
    <name type="scientific">Lecanosticta acicola</name>
    <dbReference type="NCBI Taxonomy" id="111012"/>
    <lineage>
        <taxon>Eukaryota</taxon>
        <taxon>Fungi</taxon>
        <taxon>Dikarya</taxon>
        <taxon>Ascomycota</taxon>
        <taxon>Pezizomycotina</taxon>
        <taxon>Dothideomycetes</taxon>
        <taxon>Dothideomycetidae</taxon>
        <taxon>Mycosphaerellales</taxon>
        <taxon>Mycosphaerellaceae</taxon>
        <taxon>Lecanosticta</taxon>
    </lineage>
</organism>
<feature type="region of interest" description="Disordered" evidence="1">
    <location>
        <begin position="55"/>
        <end position="122"/>
    </location>
</feature>
<sequence>MITPAVLATDGDPVTRESPSHKKRTWYRLLARILLGCHNIDEEDSDIKVSLFSGTNHKTKSMGSSRKSTKPLPDAKTNNKKEQRRNIVEPVSTAFADTMTKIKQHNRRRRRRDAVHEESEESIFQDMSEVQRVIAYSWFYDHPEELPERESAATKMATRKPRRIKVQFDLGIWQRARKMPFGLVDGEDLVDGMDPLDAPGFLRKKQRPIDEKPVPETLTFIRTKSNSV</sequence>
<proteinExistence type="predicted"/>
<evidence type="ECO:0000313" key="2">
    <source>
        <dbReference type="EMBL" id="CAK3851302.1"/>
    </source>
</evidence>
<feature type="compositionally biased region" description="Basic residues" evidence="1">
    <location>
        <begin position="102"/>
        <end position="113"/>
    </location>
</feature>
<feature type="region of interest" description="Disordered" evidence="1">
    <location>
        <begin position="1"/>
        <end position="22"/>
    </location>
</feature>
<accession>A0AAI8YTD5</accession>
<dbReference type="AlphaFoldDB" id="A0AAI8YTD5"/>
<gene>
    <name evidence="2" type="ORF">LECACI_7A001663</name>
</gene>
<name>A0AAI8YTD5_9PEZI</name>
<evidence type="ECO:0000313" key="3">
    <source>
        <dbReference type="Proteomes" id="UP001296104"/>
    </source>
</evidence>